<feature type="domain" description="Rhodanese" evidence="2">
    <location>
        <begin position="17"/>
        <end position="107"/>
    </location>
</feature>
<dbReference type="CDD" id="cd00158">
    <property type="entry name" value="RHOD"/>
    <property type="match status" value="1"/>
</dbReference>
<dbReference type="PANTHER" id="PTHR43031">
    <property type="entry name" value="FAD-DEPENDENT OXIDOREDUCTASE"/>
    <property type="match status" value="1"/>
</dbReference>
<dbReference type="InterPro" id="IPR021309">
    <property type="entry name" value="YgaP-like_TM"/>
</dbReference>
<dbReference type="AlphaFoldDB" id="A0A5Q2RFM0"/>
<organism evidence="3 4">
    <name type="scientific">Actinomarinicola tropica</name>
    <dbReference type="NCBI Taxonomy" id="2789776"/>
    <lineage>
        <taxon>Bacteria</taxon>
        <taxon>Bacillati</taxon>
        <taxon>Actinomycetota</taxon>
        <taxon>Acidimicrobiia</taxon>
        <taxon>Acidimicrobiales</taxon>
        <taxon>Iamiaceae</taxon>
        <taxon>Actinomarinicola</taxon>
    </lineage>
</organism>
<name>A0A5Q2RFM0_9ACTN</name>
<keyword evidence="1" id="KW-1133">Transmembrane helix</keyword>
<dbReference type="SMART" id="SM00450">
    <property type="entry name" value="RHOD"/>
    <property type="match status" value="1"/>
</dbReference>
<dbReference type="SUPFAM" id="SSF52821">
    <property type="entry name" value="Rhodanese/Cell cycle control phosphatase"/>
    <property type="match status" value="1"/>
</dbReference>
<evidence type="ECO:0000259" key="2">
    <source>
        <dbReference type="PROSITE" id="PS50206"/>
    </source>
</evidence>
<feature type="transmembrane region" description="Helical" evidence="1">
    <location>
        <begin position="142"/>
        <end position="165"/>
    </location>
</feature>
<evidence type="ECO:0000256" key="1">
    <source>
        <dbReference type="SAM" id="Phobius"/>
    </source>
</evidence>
<evidence type="ECO:0000313" key="3">
    <source>
        <dbReference type="EMBL" id="QGG94444.1"/>
    </source>
</evidence>
<dbReference type="Pfam" id="PF11127">
    <property type="entry name" value="YgaP-like_TM"/>
    <property type="match status" value="1"/>
</dbReference>
<dbReference type="Gene3D" id="3.40.250.10">
    <property type="entry name" value="Rhodanese-like domain"/>
    <property type="match status" value="1"/>
</dbReference>
<keyword evidence="1" id="KW-0472">Membrane</keyword>
<gene>
    <name evidence="3" type="ORF">GH723_04615</name>
</gene>
<keyword evidence="4" id="KW-1185">Reference proteome</keyword>
<dbReference type="InterPro" id="IPR050229">
    <property type="entry name" value="GlpE_sulfurtransferase"/>
</dbReference>
<evidence type="ECO:0000313" key="4">
    <source>
        <dbReference type="Proteomes" id="UP000334019"/>
    </source>
</evidence>
<sequence length="198" mass="20995">MTDSTITPTELQHLLSTDAEVHLIDVRTGAEYESAHIPGSYHVPLDTLSEHRDELTRHLEQPVVLICQSGGRATQASEHLAETGLSNVRVLVGGMGSWVASGGQVNANDARWGLERQVRLVAGSIVLTSVLASTRYRPLAAVAGFIGAGLTFSAVTNTCGMAMLLSRLPYNKGATCDVRDVISELTAANERATAARAS</sequence>
<dbReference type="KEGG" id="atq:GH723_04615"/>
<reference evidence="3 4" key="1">
    <citation type="submission" date="2019-11" db="EMBL/GenBank/DDBJ databases">
        <authorList>
            <person name="He Y."/>
        </authorList>
    </citation>
    <scope>NUCLEOTIDE SEQUENCE [LARGE SCALE GENOMIC DNA]</scope>
    <source>
        <strain evidence="3 4">SCSIO 58843</strain>
    </source>
</reference>
<dbReference type="PROSITE" id="PS50206">
    <property type="entry name" value="RHODANESE_3"/>
    <property type="match status" value="1"/>
</dbReference>
<dbReference type="Proteomes" id="UP000334019">
    <property type="component" value="Chromosome"/>
</dbReference>
<dbReference type="Gene3D" id="6.10.140.1340">
    <property type="match status" value="1"/>
</dbReference>
<dbReference type="PANTHER" id="PTHR43031:SF1">
    <property type="entry name" value="PYRIDINE NUCLEOTIDE-DISULPHIDE OXIDOREDUCTASE"/>
    <property type="match status" value="1"/>
</dbReference>
<dbReference type="EMBL" id="CP045851">
    <property type="protein sequence ID" value="QGG94444.1"/>
    <property type="molecule type" value="Genomic_DNA"/>
</dbReference>
<dbReference type="Pfam" id="PF00581">
    <property type="entry name" value="Rhodanese"/>
    <property type="match status" value="1"/>
</dbReference>
<dbReference type="InterPro" id="IPR001763">
    <property type="entry name" value="Rhodanese-like_dom"/>
</dbReference>
<proteinExistence type="predicted"/>
<accession>A0A5Q2RFM0</accession>
<protein>
    <submittedName>
        <fullName evidence="3">DUF2892 domain-containing protein</fullName>
    </submittedName>
</protein>
<dbReference type="RefSeq" id="WP_153758550.1">
    <property type="nucleotide sequence ID" value="NZ_CP045851.1"/>
</dbReference>
<dbReference type="InterPro" id="IPR036873">
    <property type="entry name" value="Rhodanese-like_dom_sf"/>
</dbReference>
<keyword evidence="1" id="KW-0812">Transmembrane</keyword>